<reference evidence="3 4" key="1">
    <citation type="submission" date="2013-07" db="EMBL/GenBank/DDBJ databases">
        <title>The Genome Sequence of Cryptococcus heveanensis BCC8398.</title>
        <authorList>
            <consortium name="The Broad Institute Genome Sequencing Platform"/>
            <person name="Cuomo C."/>
            <person name="Litvintseva A."/>
            <person name="Chen Y."/>
            <person name="Heitman J."/>
            <person name="Sun S."/>
            <person name="Springer D."/>
            <person name="Dromer F."/>
            <person name="Young S.K."/>
            <person name="Zeng Q."/>
            <person name="Gargeya S."/>
            <person name="Fitzgerald M."/>
            <person name="Abouelleil A."/>
            <person name="Alvarado L."/>
            <person name="Berlin A.M."/>
            <person name="Chapman S.B."/>
            <person name="Dewar J."/>
            <person name="Goldberg J."/>
            <person name="Griggs A."/>
            <person name="Gujja S."/>
            <person name="Hansen M."/>
            <person name="Howarth C."/>
            <person name="Imamovic A."/>
            <person name="Larimer J."/>
            <person name="McCowan C."/>
            <person name="Murphy C."/>
            <person name="Pearson M."/>
            <person name="Priest M."/>
            <person name="Roberts A."/>
            <person name="Saif S."/>
            <person name="Shea T."/>
            <person name="Sykes S."/>
            <person name="Wortman J."/>
            <person name="Nusbaum C."/>
            <person name="Birren B."/>
        </authorList>
    </citation>
    <scope>NUCLEOTIDE SEQUENCE [LARGE SCALE GENOMIC DNA]</scope>
    <source>
        <strain evidence="3 4">BCC8398</strain>
    </source>
</reference>
<gene>
    <name evidence="3" type="ORF">I316_03775</name>
</gene>
<dbReference type="Proteomes" id="UP000092666">
    <property type="component" value="Unassembled WGS sequence"/>
</dbReference>
<feature type="compositionally biased region" description="Basic residues" evidence="1">
    <location>
        <begin position="496"/>
        <end position="507"/>
    </location>
</feature>
<evidence type="ECO:0000313" key="3">
    <source>
        <dbReference type="EMBL" id="OCF34731.1"/>
    </source>
</evidence>
<keyword evidence="4" id="KW-1185">Reference proteome</keyword>
<feature type="compositionally biased region" description="Polar residues" evidence="1">
    <location>
        <begin position="617"/>
        <end position="627"/>
    </location>
</feature>
<keyword evidence="2" id="KW-0732">Signal</keyword>
<organism evidence="3 4">
    <name type="scientific">Kwoniella heveanensis BCC8398</name>
    <dbReference type="NCBI Taxonomy" id="1296120"/>
    <lineage>
        <taxon>Eukaryota</taxon>
        <taxon>Fungi</taxon>
        <taxon>Dikarya</taxon>
        <taxon>Basidiomycota</taxon>
        <taxon>Agaricomycotina</taxon>
        <taxon>Tremellomycetes</taxon>
        <taxon>Tremellales</taxon>
        <taxon>Cryptococcaceae</taxon>
        <taxon>Kwoniella</taxon>
    </lineage>
</organism>
<feature type="region of interest" description="Disordered" evidence="1">
    <location>
        <begin position="347"/>
        <end position="669"/>
    </location>
</feature>
<feature type="compositionally biased region" description="Basic and acidic residues" evidence="1">
    <location>
        <begin position="556"/>
        <end position="568"/>
    </location>
</feature>
<feature type="compositionally biased region" description="Polar residues" evidence="1">
    <location>
        <begin position="69"/>
        <end position="80"/>
    </location>
</feature>
<feature type="region of interest" description="Disordered" evidence="1">
    <location>
        <begin position="51"/>
        <end position="122"/>
    </location>
</feature>
<feature type="region of interest" description="Disordered" evidence="1">
    <location>
        <begin position="291"/>
        <end position="311"/>
    </location>
</feature>
<feature type="compositionally biased region" description="Pro residues" evidence="1">
    <location>
        <begin position="546"/>
        <end position="555"/>
    </location>
</feature>
<feature type="compositionally biased region" description="Basic and acidic residues" evidence="1">
    <location>
        <begin position="293"/>
        <end position="311"/>
    </location>
</feature>
<name>A0A1B9GUK8_9TREE</name>
<dbReference type="Gene3D" id="3.40.50.1010">
    <property type="entry name" value="5'-nuclease"/>
    <property type="match status" value="1"/>
</dbReference>
<evidence type="ECO:0000256" key="2">
    <source>
        <dbReference type="SAM" id="SignalP"/>
    </source>
</evidence>
<evidence type="ECO:0008006" key="5">
    <source>
        <dbReference type="Google" id="ProtNLM"/>
    </source>
</evidence>
<feature type="compositionally biased region" description="Pro residues" evidence="1">
    <location>
        <begin position="508"/>
        <end position="532"/>
    </location>
</feature>
<dbReference type="STRING" id="1296120.A0A1B9GUK8"/>
<evidence type="ECO:0000256" key="1">
    <source>
        <dbReference type="SAM" id="MobiDB-lite"/>
    </source>
</evidence>
<feature type="compositionally biased region" description="Basic and acidic residues" evidence="1">
    <location>
        <begin position="369"/>
        <end position="408"/>
    </location>
</feature>
<feature type="compositionally biased region" description="Basic and acidic residues" evidence="1">
    <location>
        <begin position="628"/>
        <end position="647"/>
    </location>
</feature>
<dbReference type="PANTHER" id="PTHR45725">
    <property type="entry name" value="FORMIN HOMOLOGY 2 FAMILY MEMBER"/>
    <property type="match status" value="1"/>
</dbReference>
<protein>
    <recommendedName>
        <fullName evidence="5">PIN domain-containing protein</fullName>
    </recommendedName>
</protein>
<evidence type="ECO:0000313" key="4">
    <source>
        <dbReference type="Proteomes" id="UP000092666"/>
    </source>
</evidence>
<dbReference type="EMBL" id="KV700124">
    <property type="protein sequence ID" value="OCF34731.1"/>
    <property type="molecule type" value="Genomic_DNA"/>
</dbReference>
<feature type="chain" id="PRO_5008627351" description="PIN domain-containing protein" evidence="2">
    <location>
        <begin position="17"/>
        <end position="669"/>
    </location>
</feature>
<dbReference type="AlphaFoldDB" id="A0A1B9GUK8"/>
<feature type="compositionally biased region" description="Polar residues" evidence="1">
    <location>
        <begin position="434"/>
        <end position="445"/>
    </location>
</feature>
<feature type="signal peptide" evidence="2">
    <location>
        <begin position="1"/>
        <end position="16"/>
    </location>
</feature>
<proteinExistence type="predicted"/>
<sequence>MGMISYVITLVRFCSQLCLLEIASRQARLQKALSAAYLSHQIAELESQVKATSLTQHPAPTPSDPRLIGSSTTKPSNPSAQHAGFKGKAGQNFGRIDVEGQIREPDDDLGRPDDVDDASEHGGDDWRVVVVDASALMWAKNAVKRLVGKGWEVIVPLEAIRTLDLLKKGSSPSAVTARQAARYIEHAARFHSLLSSDPSITVQLGTNYKKGRGLRLQREEETRRVNSMIDELALPPMEGDGTMPIWVLKTFSCVAFFKRIMDKEMELAEDDGLDREIGPILYVGNPPVFVEVEQGRNDPSGGRDSDRSRDADYAARCEGHFILEEAARFDLSLEVLRDDDVEVEASGLGRNRGRGNKGRNNGGGGGGGGDRERNRKGKEGGRGRSGRGDGRRDKEKDKGSEPEREVKILLRRPPSPSHLGARTNGDGSHPSPESGRSTLLNSGNSPAIPGSQLKPSIDPPVMGILARPPPPPPPPVGNMRGPPPPGPPHPGLPPPSHHHHHHHHHMHGPPPPHPHGLPPPSPGHGPPPPLHGGPPLMHSAHHHHGPPPPPPPPPPHFHDRPSSHDPPHQRLRSGGGGGGSGGGRNRGDRRGGTKPSGGDFVLLQRPESLVRHVPAPSTGSATPSNAGTRKDAAQIDDGDKRRGEGRSRGRGNRQNRLDEPKVVLLQRPK</sequence>
<accession>A0A1B9GUK8</accession>
<feature type="compositionally biased region" description="Basic and acidic residues" evidence="1">
    <location>
        <begin position="96"/>
        <end position="122"/>
    </location>
</feature>
<dbReference type="OrthoDB" id="69928at2759"/>
<reference evidence="4" key="2">
    <citation type="submission" date="2013-12" db="EMBL/GenBank/DDBJ databases">
        <title>Evolution of pathogenesis and genome organization in the Tremellales.</title>
        <authorList>
            <person name="Cuomo C."/>
            <person name="Litvintseva A."/>
            <person name="Heitman J."/>
            <person name="Chen Y."/>
            <person name="Sun S."/>
            <person name="Springer D."/>
            <person name="Dromer F."/>
            <person name="Young S."/>
            <person name="Zeng Q."/>
            <person name="Chapman S."/>
            <person name="Gujja S."/>
            <person name="Saif S."/>
            <person name="Birren B."/>
        </authorList>
    </citation>
    <scope>NUCLEOTIDE SEQUENCE [LARGE SCALE GENOMIC DNA]</scope>
    <source>
        <strain evidence="4">BCC8398</strain>
    </source>
</reference>
<dbReference type="InterPro" id="IPR051425">
    <property type="entry name" value="Formin_Homology"/>
</dbReference>
<feature type="compositionally biased region" description="Pro residues" evidence="1">
    <location>
        <begin position="467"/>
        <end position="495"/>
    </location>
</feature>
<feature type="compositionally biased region" description="Gly residues" evidence="1">
    <location>
        <begin position="573"/>
        <end position="584"/>
    </location>
</feature>